<dbReference type="EMBL" id="JAHZUY010000070">
    <property type="protein sequence ID" value="MBW8271112.1"/>
    <property type="molecule type" value="Genomic_DNA"/>
</dbReference>
<organism evidence="2 3">
    <name type="scientific">Caldovatus aquaticus</name>
    <dbReference type="NCBI Taxonomy" id="2865671"/>
    <lineage>
        <taxon>Bacteria</taxon>
        <taxon>Pseudomonadati</taxon>
        <taxon>Pseudomonadota</taxon>
        <taxon>Alphaproteobacteria</taxon>
        <taxon>Acetobacterales</taxon>
        <taxon>Roseomonadaceae</taxon>
        <taxon>Caldovatus</taxon>
    </lineage>
</organism>
<dbReference type="InterPro" id="IPR021880">
    <property type="entry name" value="DUF3489"/>
</dbReference>
<evidence type="ECO:0000256" key="1">
    <source>
        <dbReference type="SAM" id="MobiDB-lite"/>
    </source>
</evidence>
<feature type="compositionally biased region" description="Basic and acidic residues" evidence="1">
    <location>
        <begin position="19"/>
        <end position="38"/>
    </location>
</feature>
<reference evidence="2 3" key="1">
    <citation type="submission" date="2021-08" db="EMBL/GenBank/DDBJ databases">
        <title>Caldovatus sediminis gen. nov., sp. nov., a moderately thermophilic bacterium isolated from a hot spring.</title>
        <authorList>
            <person name="Hu C.-J."/>
            <person name="Li W.-J."/>
            <person name="Xian W.-D."/>
        </authorList>
    </citation>
    <scope>NUCLEOTIDE SEQUENCE [LARGE SCALE GENOMIC DNA]</scope>
    <source>
        <strain evidence="2 3">SYSU G05006</strain>
    </source>
</reference>
<evidence type="ECO:0000313" key="3">
    <source>
        <dbReference type="Proteomes" id="UP001519924"/>
    </source>
</evidence>
<name>A0ABS7F671_9PROT</name>
<dbReference type="Pfam" id="PF11994">
    <property type="entry name" value="DUF3489"/>
    <property type="match status" value="1"/>
</dbReference>
<feature type="region of interest" description="Disordered" evidence="1">
    <location>
        <begin position="13"/>
        <end position="38"/>
    </location>
</feature>
<comment type="caution">
    <text evidence="2">The sequence shown here is derived from an EMBL/GenBank/DDBJ whole genome shotgun (WGS) entry which is preliminary data.</text>
</comment>
<dbReference type="SUPFAM" id="SSF46785">
    <property type="entry name" value="Winged helix' DNA-binding domain"/>
    <property type="match status" value="1"/>
</dbReference>
<evidence type="ECO:0000313" key="2">
    <source>
        <dbReference type="EMBL" id="MBW8271112.1"/>
    </source>
</evidence>
<gene>
    <name evidence="2" type="ORF">K1J50_16635</name>
</gene>
<dbReference type="InterPro" id="IPR036390">
    <property type="entry name" value="WH_DNA-bd_sf"/>
</dbReference>
<sequence>MIGALEGPMARLRAALAGETHRAPRDPAAPRRPREGTKQEQVLAMLRRPEGATVAQIAEATGWAPHTVRGFFAGLKKRQGIAVEVLERVRQVGPNKEGARGSYTVYRIAG</sequence>
<accession>A0ABS7F671</accession>
<dbReference type="Proteomes" id="UP001519924">
    <property type="component" value="Unassembled WGS sequence"/>
</dbReference>
<keyword evidence="3" id="KW-1185">Reference proteome</keyword>
<protein>
    <submittedName>
        <fullName evidence="2">DUF3489 domain-containing protein</fullName>
    </submittedName>
</protein>
<proteinExistence type="predicted"/>